<organism evidence="5 6">
    <name type="scientific">Microbulbifer variabilis</name>
    <dbReference type="NCBI Taxonomy" id="266805"/>
    <lineage>
        <taxon>Bacteria</taxon>
        <taxon>Pseudomonadati</taxon>
        <taxon>Pseudomonadota</taxon>
        <taxon>Gammaproteobacteria</taxon>
        <taxon>Cellvibrionales</taxon>
        <taxon>Microbulbiferaceae</taxon>
        <taxon>Microbulbifer</taxon>
    </lineage>
</organism>
<dbReference type="EMBL" id="CP092418">
    <property type="protein sequence ID" value="USD22411.1"/>
    <property type="molecule type" value="Genomic_DNA"/>
</dbReference>
<evidence type="ECO:0000313" key="6">
    <source>
        <dbReference type="Proteomes" id="UP001055658"/>
    </source>
</evidence>
<keyword evidence="1" id="KW-0805">Transcription regulation</keyword>
<dbReference type="RefSeq" id="WP_252084770.1">
    <property type="nucleotide sequence ID" value="NZ_CP092418.1"/>
</dbReference>
<dbReference type="InterPro" id="IPR018060">
    <property type="entry name" value="HTH_AraC"/>
</dbReference>
<accession>A0ABY4VDT7</accession>
<feature type="domain" description="HTH araC/xylS-type" evidence="4">
    <location>
        <begin position="222"/>
        <end position="320"/>
    </location>
</feature>
<name>A0ABY4VDT7_9GAMM</name>
<keyword evidence="2" id="KW-0238">DNA-binding</keyword>
<dbReference type="InterPro" id="IPR053142">
    <property type="entry name" value="PchR_regulatory_protein"/>
</dbReference>
<dbReference type="SMART" id="SM00342">
    <property type="entry name" value="HTH_ARAC"/>
    <property type="match status" value="1"/>
</dbReference>
<gene>
    <name evidence="5" type="ORF">MJO52_04580</name>
</gene>
<dbReference type="PRINTS" id="PR00032">
    <property type="entry name" value="HTHARAC"/>
</dbReference>
<dbReference type="Proteomes" id="UP001055658">
    <property type="component" value="Chromosome"/>
</dbReference>
<protein>
    <submittedName>
        <fullName evidence="5">AraC family transcriptional regulator</fullName>
    </submittedName>
</protein>
<evidence type="ECO:0000256" key="3">
    <source>
        <dbReference type="ARBA" id="ARBA00023163"/>
    </source>
</evidence>
<proteinExistence type="predicted"/>
<dbReference type="SUPFAM" id="SSF46689">
    <property type="entry name" value="Homeodomain-like"/>
    <property type="match status" value="2"/>
</dbReference>
<dbReference type="InterPro" id="IPR009057">
    <property type="entry name" value="Homeodomain-like_sf"/>
</dbReference>
<dbReference type="PROSITE" id="PS00041">
    <property type="entry name" value="HTH_ARAC_FAMILY_1"/>
    <property type="match status" value="1"/>
</dbReference>
<sequence length="333" mass="37689">MELCGKKSVIDGCVPFIVSDNYLQETGRAQGKWSQTSLPPEIGDTEFTTCRICDDITLTGSSCTFNDHYLSCIRYQKNTTLLIFGFEGVSSIGFSKNDINYLIRPGDVWLVNTGGSKLFRYTPSKQKNEMVVIKYATKRVGFAFPNKSRIFSDNGTPWLMRLGYQEANESWISDLMGNPFNTALDCLSAEAKTLDVLARWLRPLAELAPDDTPVAKKSSEMDKIINLMTADLANVPSLEEMSRIVGMSHSRLNRTFKKTFGKTVFGWLRDYRLARARSLLKDKQRSITDIAFLCGFSSASHFAQTFKQRYSCTPIEFRNNEKLQEVYCEYGIS</sequence>
<evidence type="ECO:0000259" key="4">
    <source>
        <dbReference type="PROSITE" id="PS01124"/>
    </source>
</evidence>
<dbReference type="PANTHER" id="PTHR47893:SF1">
    <property type="entry name" value="REGULATORY PROTEIN PCHR"/>
    <property type="match status" value="1"/>
</dbReference>
<keyword evidence="6" id="KW-1185">Reference proteome</keyword>
<dbReference type="Pfam" id="PF12833">
    <property type="entry name" value="HTH_18"/>
    <property type="match status" value="1"/>
</dbReference>
<dbReference type="PROSITE" id="PS01124">
    <property type="entry name" value="HTH_ARAC_FAMILY_2"/>
    <property type="match status" value="1"/>
</dbReference>
<evidence type="ECO:0000256" key="2">
    <source>
        <dbReference type="ARBA" id="ARBA00023125"/>
    </source>
</evidence>
<reference evidence="5" key="1">
    <citation type="submission" date="2022-02" db="EMBL/GenBank/DDBJ databases">
        <title>Coral-associated bacteria.</title>
        <authorList>
            <person name="Tang K."/>
            <person name="Wang X."/>
        </authorList>
    </citation>
    <scope>NUCLEOTIDE SEQUENCE</scope>
    <source>
        <strain evidence="5">SCSIO 43006</strain>
    </source>
</reference>
<dbReference type="InterPro" id="IPR018062">
    <property type="entry name" value="HTH_AraC-typ_CS"/>
</dbReference>
<evidence type="ECO:0000256" key="1">
    <source>
        <dbReference type="ARBA" id="ARBA00023015"/>
    </source>
</evidence>
<keyword evidence="3" id="KW-0804">Transcription</keyword>
<dbReference type="PANTHER" id="PTHR47893">
    <property type="entry name" value="REGULATORY PROTEIN PCHR"/>
    <property type="match status" value="1"/>
</dbReference>
<dbReference type="InterPro" id="IPR020449">
    <property type="entry name" value="Tscrpt_reg_AraC-type_HTH"/>
</dbReference>
<evidence type="ECO:0000313" key="5">
    <source>
        <dbReference type="EMBL" id="USD22411.1"/>
    </source>
</evidence>
<dbReference type="Gene3D" id="1.10.10.60">
    <property type="entry name" value="Homeodomain-like"/>
    <property type="match status" value="1"/>
</dbReference>